<evidence type="ECO:0000313" key="5">
    <source>
        <dbReference type="Proteomes" id="UP000267469"/>
    </source>
</evidence>
<evidence type="ECO:0000259" key="2">
    <source>
        <dbReference type="Pfam" id="PF04773"/>
    </source>
</evidence>
<dbReference type="GO" id="GO:0016989">
    <property type="term" value="F:sigma factor antagonist activity"/>
    <property type="evidence" value="ECO:0007669"/>
    <property type="project" value="TreeGrafter"/>
</dbReference>
<protein>
    <submittedName>
        <fullName evidence="4">FecR family protein</fullName>
    </submittedName>
</protein>
<feature type="domain" description="FecR protein" evidence="2">
    <location>
        <begin position="180"/>
        <end position="276"/>
    </location>
</feature>
<dbReference type="RefSeq" id="WP_123217231.1">
    <property type="nucleotide sequence ID" value="NZ_RJTM01000112.1"/>
</dbReference>
<dbReference type="PANTHER" id="PTHR30273:SF2">
    <property type="entry name" value="PROTEIN FECR"/>
    <property type="match status" value="1"/>
</dbReference>
<accession>A0A3N0E410</accession>
<organism evidence="4 5">
    <name type="scientific">Sinomicrobium pectinilyticum</name>
    <dbReference type="NCBI Taxonomy" id="1084421"/>
    <lineage>
        <taxon>Bacteria</taxon>
        <taxon>Pseudomonadati</taxon>
        <taxon>Bacteroidota</taxon>
        <taxon>Flavobacteriia</taxon>
        <taxon>Flavobacteriales</taxon>
        <taxon>Flavobacteriaceae</taxon>
        <taxon>Sinomicrobium</taxon>
    </lineage>
</organism>
<dbReference type="InterPro" id="IPR012373">
    <property type="entry name" value="Ferrdict_sens_TM"/>
</dbReference>
<keyword evidence="1" id="KW-1133">Transmembrane helix</keyword>
<dbReference type="Gene3D" id="2.60.120.1440">
    <property type="match status" value="1"/>
</dbReference>
<dbReference type="Pfam" id="PF04773">
    <property type="entry name" value="FecR"/>
    <property type="match status" value="1"/>
</dbReference>
<feature type="transmembrane region" description="Helical" evidence="1">
    <location>
        <begin position="84"/>
        <end position="104"/>
    </location>
</feature>
<proteinExistence type="predicted"/>
<dbReference type="PANTHER" id="PTHR30273">
    <property type="entry name" value="PERIPLASMIC SIGNAL SENSOR AND SIGMA FACTOR ACTIVATOR FECR-RELATED"/>
    <property type="match status" value="1"/>
</dbReference>
<keyword evidence="1" id="KW-0472">Membrane</keyword>
<keyword evidence="5" id="KW-1185">Reference proteome</keyword>
<dbReference type="AlphaFoldDB" id="A0A3N0E410"/>
<comment type="caution">
    <text evidence="4">The sequence shown here is derived from an EMBL/GenBank/DDBJ whole genome shotgun (WGS) entry which is preliminary data.</text>
</comment>
<feature type="domain" description="Protein FecR C-terminal" evidence="3">
    <location>
        <begin position="320"/>
        <end position="388"/>
    </location>
</feature>
<keyword evidence="1" id="KW-0812">Transmembrane</keyword>
<dbReference type="InterPro" id="IPR032508">
    <property type="entry name" value="FecR_C"/>
</dbReference>
<dbReference type="Proteomes" id="UP000267469">
    <property type="component" value="Unassembled WGS sequence"/>
</dbReference>
<dbReference type="InterPro" id="IPR006860">
    <property type="entry name" value="FecR"/>
</dbReference>
<gene>
    <name evidence="4" type="ORF">ED312_17020</name>
</gene>
<name>A0A3N0E410_SINP1</name>
<evidence type="ECO:0000256" key="1">
    <source>
        <dbReference type="SAM" id="Phobius"/>
    </source>
</evidence>
<dbReference type="Pfam" id="PF16344">
    <property type="entry name" value="FecR_C"/>
    <property type="match status" value="1"/>
</dbReference>
<evidence type="ECO:0000259" key="3">
    <source>
        <dbReference type="Pfam" id="PF16344"/>
    </source>
</evidence>
<dbReference type="Gene3D" id="3.55.50.30">
    <property type="match status" value="1"/>
</dbReference>
<evidence type="ECO:0000313" key="4">
    <source>
        <dbReference type="EMBL" id="RNL82499.1"/>
    </source>
</evidence>
<reference evidence="4 5" key="1">
    <citation type="submission" date="2018-10" db="EMBL/GenBank/DDBJ databases">
        <title>Sinomicrobium pectinilyticum sp. nov., a pectinase-producing bacterium isolated from alkaline and saline soil, and emended description of the genus Sinomicrobium.</title>
        <authorList>
            <person name="Cheng B."/>
            <person name="Li C."/>
            <person name="Lai Q."/>
            <person name="Du M."/>
            <person name="Shao Z."/>
            <person name="Xu P."/>
            <person name="Yang C."/>
        </authorList>
    </citation>
    <scope>NUCLEOTIDE SEQUENCE [LARGE SCALE GENOMIC DNA]</scope>
    <source>
        <strain evidence="4 5">5DNS001</strain>
    </source>
</reference>
<dbReference type="OrthoDB" id="649666at2"/>
<sequence>MMSTNIEELIIKYINRSATTRDLDILSEWIRNPENEQVFKDFVRTHYLVLYSANDIDVEKELQRFLNTLHSEKSWSYRLRKQPVIKYAAVAVVVVGMIIGSYFLGNFEENHAGKNLPVALDNNIRIGENKAILTLEDGSQILLEKGKSTEVKNAKSDGEQLFYDKSNPKESKIEYNYLTVPRGGQFFIKLADDTQVWLNSESQLKYPVNFAQGRTREVELIYGEAFFDVSPSTRHGGADFKVYSNRQEVHVLGTEFNVKAYRDEANIYTTLVEGKVTITYGDKTRKIIPGEQLSIDLDRNSLNITSVDIYNEISWKEGVFSFDEKSLKEIMNVLARWYNIDVIIKDKSIEDRKFVGVLRKNQQIEDILAAIRNFGCFQSFTIKGKTVVLE</sequence>
<dbReference type="EMBL" id="RJTM01000112">
    <property type="protein sequence ID" value="RNL82499.1"/>
    <property type="molecule type" value="Genomic_DNA"/>
</dbReference>